<dbReference type="Pfam" id="PF12802">
    <property type="entry name" value="MarR_2"/>
    <property type="match status" value="1"/>
</dbReference>
<dbReference type="PROSITE" id="PS50995">
    <property type="entry name" value="HTH_MARR_2"/>
    <property type="match status" value="1"/>
</dbReference>
<evidence type="ECO:0000313" key="6">
    <source>
        <dbReference type="Proteomes" id="UP001596101"/>
    </source>
</evidence>
<sequence length="165" mass="18137">MSDFEPTEKRLRNIQARVPDFPYEPILLVRLNHHLQKRLRDRTNAALKPHDLADTGYIVLAILYGSPDETSTASELSEACHEKPANLTRVCDDLAARGLITRGTRAGDRRSVTITLTAQGRALLEGVLPEVSTKLSCAFSDFTKAEMAQFAGFLARALGNLDKGS</sequence>
<name>A0ABW0MLJ5_9BURK</name>
<dbReference type="SUPFAM" id="SSF46785">
    <property type="entry name" value="Winged helix' DNA-binding domain"/>
    <property type="match status" value="1"/>
</dbReference>
<accession>A0ABW0MLJ5</accession>
<evidence type="ECO:0000256" key="1">
    <source>
        <dbReference type="ARBA" id="ARBA00023015"/>
    </source>
</evidence>
<dbReference type="Proteomes" id="UP001596101">
    <property type="component" value="Unassembled WGS sequence"/>
</dbReference>
<organism evidence="5 6">
    <name type="scientific">Massilia suwonensis</name>
    <dbReference type="NCBI Taxonomy" id="648895"/>
    <lineage>
        <taxon>Bacteria</taxon>
        <taxon>Pseudomonadati</taxon>
        <taxon>Pseudomonadota</taxon>
        <taxon>Betaproteobacteria</taxon>
        <taxon>Burkholderiales</taxon>
        <taxon>Oxalobacteraceae</taxon>
        <taxon>Telluria group</taxon>
        <taxon>Massilia</taxon>
    </lineage>
</organism>
<dbReference type="SMART" id="SM00347">
    <property type="entry name" value="HTH_MARR"/>
    <property type="match status" value="1"/>
</dbReference>
<gene>
    <name evidence="5" type="ORF">ACFPQ5_13055</name>
</gene>
<keyword evidence="1" id="KW-0805">Transcription regulation</keyword>
<dbReference type="InterPro" id="IPR000835">
    <property type="entry name" value="HTH_MarR-typ"/>
</dbReference>
<dbReference type="PRINTS" id="PR00598">
    <property type="entry name" value="HTHMARR"/>
</dbReference>
<dbReference type="InterPro" id="IPR036390">
    <property type="entry name" value="WH_DNA-bd_sf"/>
</dbReference>
<dbReference type="PROSITE" id="PS01117">
    <property type="entry name" value="HTH_MARR_1"/>
    <property type="match status" value="1"/>
</dbReference>
<protein>
    <submittedName>
        <fullName evidence="5">MarR family winged helix-turn-helix transcriptional regulator</fullName>
    </submittedName>
</protein>
<evidence type="ECO:0000256" key="3">
    <source>
        <dbReference type="ARBA" id="ARBA00023163"/>
    </source>
</evidence>
<evidence type="ECO:0000313" key="5">
    <source>
        <dbReference type="EMBL" id="MFC5479130.1"/>
    </source>
</evidence>
<keyword evidence="2" id="KW-0238">DNA-binding</keyword>
<reference evidence="6" key="1">
    <citation type="journal article" date="2019" name="Int. J. Syst. Evol. Microbiol.">
        <title>The Global Catalogue of Microorganisms (GCM) 10K type strain sequencing project: providing services to taxonomists for standard genome sequencing and annotation.</title>
        <authorList>
            <consortium name="The Broad Institute Genomics Platform"/>
            <consortium name="The Broad Institute Genome Sequencing Center for Infectious Disease"/>
            <person name="Wu L."/>
            <person name="Ma J."/>
        </authorList>
    </citation>
    <scope>NUCLEOTIDE SEQUENCE [LARGE SCALE GENOMIC DNA]</scope>
    <source>
        <strain evidence="6">CCUG 43111</strain>
    </source>
</reference>
<dbReference type="RefSeq" id="WP_379756071.1">
    <property type="nucleotide sequence ID" value="NZ_JBHSMR010000013.1"/>
</dbReference>
<dbReference type="InterPro" id="IPR036388">
    <property type="entry name" value="WH-like_DNA-bd_sf"/>
</dbReference>
<comment type="caution">
    <text evidence="5">The sequence shown here is derived from an EMBL/GenBank/DDBJ whole genome shotgun (WGS) entry which is preliminary data.</text>
</comment>
<dbReference type="PANTHER" id="PTHR33164:SF43">
    <property type="entry name" value="HTH-TYPE TRANSCRIPTIONAL REPRESSOR YETL"/>
    <property type="match status" value="1"/>
</dbReference>
<dbReference type="InterPro" id="IPR039422">
    <property type="entry name" value="MarR/SlyA-like"/>
</dbReference>
<proteinExistence type="predicted"/>
<feature type="domain" description="HTH marR-type" evidence="4">
    <location>
        <begin position="25"/>
        <end position="159"/>
    </location>
</feature>
<dbReference type="Gene3D" id="1.10.10.10">
    <property type="entry name" value="Winged helix-like DNA-binding domain superfamily/Winged helix DNA-binding domain"/>
    <property type="match status" value="1"/>
</dbReference>
<evidence type="ECO:0000256" key="2">
    <source>
        <dbReference type="ARBA" id="ARBA00023125"/>
    </source>
</evidence>
<keyword evidence="6" id="KW-1185">Reference proteome</keyword>
<dbReference type="PANTHER" id="PTHR33164">
    <property type="entry name" value="TRANSCRIPTIONAL REGULATOR, MARR FAMILY"/>
    <property type="match status" value="1"/>
</dbReference>
<evidence type="ECO:0000259" key="4">
    <source>
        <dbReference type="PROSITE" id="PS50995"/>
    </source>
</evidence>
<keyword evidence="3" id="KW-0804">Transcription</keyword>
<dbReference type="InterPro" id="IPR023187">
    <property type="entry name" value="Tscrpt_reg_MarR-type_CS"/>
</dbReference>
<dbReference type="EMBL" id="JBHSMR010000013">
    <property type="protein sequence ID" value="MFC5479130.1"/>
    <property type="molecule type" value="Genomic_DNA"/>
</dbReference>